<feature type="region of interest" description="Disordered" evidence="1">
    <location>
        <begin position="360"/>
        <end position="379"/>
    </location>
</feature>
<evidence type="ECO:0000256" key="1">
    <source>
        <dbReference type="SAM" id="MobiDB-lite"/>
    </source>
</evidence>
<evidence type="ECO:0000256" key="2">
    <source>
        <dbReference type="SAM" id="Phobius"/>
    </source>
</evidence>
<proteinExistence type="predicted"/>
<reference evidence="3 4" key="1">
    <citation type="submission" date="2017-09" db="EMBL/GenBank/DDBJ databases">
        <title>Depth-based differentiation of microbial function through sediment-hosted aquifers and enrichment of novel symbionts in the deep terrestrial subsurface.</title>
        <authorList>
            <person name="Probst A.J."/>
            <person name="Ladd B."/>
            <person name="Jarett J.K."/>
            <person name="Geller-Mcgrath D.E."/>
            <person name="Sieber C.M."/>
            <person name="Emerson J.B."/>
            <person name="Anantharaman K."/>
            <person name="Thomas B.C."/>
            <person name="Malmstrom R."/>
            <person name="Stieglmeier M."/>
            <person name="Klingl A."/>
            <person name="Woyke T."/>
            <person name="Ryan C.M."/>
            <person name="Banfield J.F."/>
        </authorList>
    </citation>
    <scope>NUCLEOTIDE SEQUENCE [LARGE SCALE GENOMIC DNA]</scope>
    <source>
        <strain evidence="3">CG11_big_fil_rev_8_21_14_0_20_45_26</strain>
    </source>
</reference>
<keyword evidence="2" id="KW-0812">Transmembrane</keyword>
<dbReference type="Proteomes" id="UP000230859">
    <property type="component" value="Unassembled WGS sequence"/>
</dbReference>
<keyword evidence="2" id="KW-0472">Membrane</keyword>
<dbReference type="AlphaFoldDB" id="A0A2H0LKT5"/>
<feature type="compositionally biased region" description="Polar residues" evidence="1">
    <location>
        <begin position="312"/>
        <end position="322"/>
    </location>
</feature>
<protein>
    <recommendedName>
        <fullName evidence="5">Type 4 fimbrial biogenesis protein PilX N-terminal domain-containing protein</fullName>
    </recommendedName>
</protein>
<name>A0A2H0LKT5_9BACT</name>
<dbReference type="EMBL" id="PCVY01000076">
    <property type="protein sequence ID" value="PIQ85032.1"/>
    <property type="molecule type" value="Genomic_DNA"/>
</dbReference>
<evidence type="ECO:0000313" key="4">
    <source>
        <dbReference type="Proteomes" id="UP000230859"/>
    </source>
</evidence>
<gene>
    <name evidence="3" type="ORF">COV74_10565</name>
</gene>
<evidence type="ECO:0000313" key="3">
    <source>
        <dbReference type="EMBL" id="PIQ85032.1"/>
    </source>
</evidence>
<feature type="compositionally biased region" description="Polar residues" evidence="1">
    <location>
        <begin position="362"/>
        <end position="371"/>
    </location>
</feature>
<comment type="caution">
    <text evidence="3">The sequence shown here is derived from an EMBL/GenBank/DDBJ whole genome shotgun (WGS) entry which is preliminary data.</text>
</comment>
<sequence>MKKTKKQKTKRLGNEKGIALLWAYTVAVFSFTVLTGLHQLSITDLKNNAVETQRVQALYLAEAGIDKVLTGVRNDSYTPISNQALGTFGTYSATYASSSNLITATGKVGNVTVKVTAQVDLGKTMPPGVKGAVTAQYNLNIASDLTIDGRDHLASGALNGQNAGYYGIAYLNQVSSDNTVKVGGFSESPTVSPFNPAVVNDLDTNDDNISVNAVLGLAEESTVLDQYKSLNAPTDLSNSVYYYETTGTSETIVMGTQQNPWSGILIISDPNNNASDIELQGYMKGLVIVDNAKLNGVTIVGAIVGMSPSESAIRTGANQQPNPEDGLGGGATASQVLFSEAVLKNLPEITGASYVPKPTVKSWASSENGSNRLKKTVVS</sequence>
<organism evidence="3 4">
    <name type="scientific">Candidatus Abzuiibacterium crystallinum</name>
    <dbReference type="NCBI Taxonomy" id="1974748"/>
    <lineage>
        <taxon>Bacteria</taxon>
        <taxon>Pseudomonadati</taxon>
        <taxon>Candidatus Omnitrophota</taxon>
        <taxon>Candidatus Abzuiibacterium</taxon>
    </lineage>
</organism>
<evidence type="ECO:0008006" key="5">
    <source>
        <dbReference type="Google" id="ProtNLM"/>
    </source>
</evidence>
<keyword evidence="2" id="KW-1133">Transmembrane helix</keyword>
<feature type="transmembrane region" description="Helical" evidence="2">
    <location>
        <begin position="21"/>
        <end position="40"/>
    </location>
</feature>
<feature type="region of interest" description="Disordered" evidence="1">
    <location>
        <begin position="312"/>
        <end position="331"/>
    </location>
</feature>
<accession>A0A2H0LKT5</accession>